<dbReference type="InterPro" id="IPR044918">
    <property type="entry name" value="DUF3349_helical"/>
</dbReference>
<dbReference type="AlphaFoldDB" id="A0A125MN39"/>
<evidence type="ECO:0008006" key="3">
    <source>
        <dbReference type="Google" id="ProtNLM"/>
    </source>
</evidence>
<organism evidence="1 2">
    <name type="scientific">Lysobacter capsici AZ78</name>
    <dbReference type="NCBI Taxonomy" id="1444315"/>
    <lineage>
        <taxon>Bacteria</taxon>
        <taxon>Pseudomonadati</taxon>
        <taxon>Pseudomonadota</taxon>
        <taxon>Gammaproteobacteria</taxon>
        <taxon>Lysobacterales</taxon>
        <taxon>Lysobacteraceae</taxon>
        <taxon>Lysobacter</taxon>
    </lineage>
</organism>
<protein>
    <recommendedName>
        <fullName evidence="3">DUF3349 domain-containing protein</fullName>
    </recommendedName>
</protein>
<dbReference type="EMBL" id="JAJA02000001">
    <property type="protein sequence ID" value="KWS05362.1"/>
    <property type="molecule type" value="Genomic_DNA"/>
</dbReference>
<accession>A0A125MN39</accession>
<gene>
    <name evidence="1" type="ORF">AZ78_2913</name>
</gene>
<sequence>MTSSDLPDHLRGTAELVARAYPHGIPAADYLPLLSVLAEHMSQSNLALLADVWSNHEGSGYNDVLRVLSDPAPSSAVRDRLDAAGFAQWVEQP</sequence>
<dbReference type="RefSeq" id="WP_036103804.1">
    <property type="nucleotide sequence ID" value="NZ_JAJA02000001.1"/>
</dbReference>
<dbReference type="OrthoDB" id="8707422at2"/>
<proteinExistence type="predicted"/>
<dbReference type="Proteomes" id="UP000023435">
    <property type="component" value="Unassembled WGS sequence"/>
</dbReference>
<reference evidence="1 2" key="1">
    <citation type="journal article" date="2014" name="Genome Announc.">
        <title>Draft Genome Sequence of Lysobacter capsici AZ78, a Bacterium Antagonistic to Plant-Pathogenic Oomycetes.</title>
        <authorList>
            <person name="Puopolo G."/>
            <person name="Sonego P."/>
            <person name="Engelen K."/>
            <person name="Pertot I."/>
        </authorList>
    </citation>
    <scope>NUCLEOTIDE SEQUENCE [LARGE SCALE GENOMIC DNA]</scope>
    <source>
        <strain evidence="1 2">AZ78</strain>
    </source>
</reference>
<keyword evidence="2" id="KW-1185">Reference proteome</keyword>
<evidence type="ECO:0000313" key="1">
    <source>
        <dbReference type="EMBL" id="KWS05362.1"/>
    </source>
</evidence>
<evidence type="ECO:0000313" key="2">
    <source>
        <dbReference type="Proteomes" id="UP000023435"/>
    </source>
</evidence>
<name>A0A125MN39_9GAMM</name>
<dbReference type="Gene3D" id="1.10.150.430">
    <property type="entry name" value="DUF3349, helical bundle"/>
    <property type="match status" value="1"/>
</dbReference>
<comment type="caution">
    <text evidence="1">The sequence shown here is derived from an EMBL/GenBank/DDBJ whole genome shotgun (WGS) entry which is preliminary data.</text>
</comment>